<evidence type="ECO:0000313" key="3">
    <source>
        <dbReference type="EMBL" id="OUR95321.1"/>
    </source>
</evidence>
<gene>
    <name evidence="3" type="ORF">A9Q84_15910</name>
</gene>
<accession>A0A1Y5F7Z9</accession>
<keyword evidence="1" id="KW-0472">Membrane</keyword>
<dbReference type="PANTHER" id="PTHR34406">
    <property type="entry name" value="PROTEIN YCEI"/>
    <property type="match status" value="1"/>
</dbReference>
<dbReference type="PANTHER" id="PTHR34406:SF1">
    <property type="entry name" value="PROTEIN YCEI"/>
    <property type="match status" value="1"/>
</dbReference>
<reference evidence="4" key="1">
    <citation type="journal article" date="2017" name="Proc. Natl. Acad. Sci. U.S.A.">
        <title>Simulation of Deepwater Horizon oil plume reveals substrate specialization within a complex community of hydrocarbon-degraders.</title>
        <authorList>
            <person name="Hu P."/>
            <person name="Dubinsky E.A."/>
            <person name="Probst A.J."/>
            <person name="Wang J."/>
            <person name="Sieber C.M.K."/>
            <person name="Tom L.M."/>
            <person name="Gardinali P."/>
            <person name="Banfield J.F."/>
            <person name="Atlas R.M."/>
            <person name="Andersen G.L."/>
        </authorList>
    </citation>
    <scope>NUCLEOTIDE SEQUENCE [LARGE SCALE GENOMIC DNA]</scope>
</reference>
<evidence type="ECO:0000259" key="2">
    <source>
        <dbReference type="SMART" id="SM00867"/>
    </source>
</evidence>
<dbReference type="EMBL" id="MAAO01000008">
    <property type="protein sequence ID" value="OUR95321.1"/>
    <property type="molecule type" value="Genomic_DNA"/>
</dbReference>
<dbReference type="InterPro" id="IPR007372">
    <property type="entry name" value="Lipid/polyisoprenoid-bd_YceI"/>
</dbReference>
<name>A0A1Y5F7Z9_9BACT</name>
<keyword evidence="1" id="KW-1133">Transmembrane helix</keyword>
<feature type="domain" description="Lipid/polyisoprenoid-binding YceI-like" evidence="2">
    <location>
        <begin position="1"/>
        <end position="155"/>
    </location>
</feature>
<protein>
    <recommendedName>
        <fullName evidence="2">Lipid/polyisoprenoid-binding YceI-like domain-containing protein</fullName>
    </recommendedName>
</protein>
<dbReference type="Gene3D" id="2.40.128.110">
    <property type="entry name" value="Lipid/polyisoprenoid-binding, YceI-like"/>
    <property type="match status" value="1"/>
</dbReference>
<dbReference type="Pfam" id="PF04264">
    <property type="entry name" value="YceI"/>
    <property type="match status" value="1"/>
</dbReference>
<comment type="caution">
    <text evidence="3">The sequence shown here is derived from an EMBL/GenBank/DDBJ whole genome shotgun (WGS) entry which is preliminary data.</text>
</comment>
<dbReference type="SUPFAM" id="SSF101874">
    <property type="entry name" value="YceI-like"/>
    <property type="match status" value="1"/>
</dbReference>
<feature type="transmembrane region" description="Helical" evidence="1">
    <location>
        <begin position="214"/>
        <end position="235"/>
    </location>
</feature>
<dbReference type="Proteomes" id="UP000196531">
    <property type="component" value="Unassembled WGS sequence"/>
</dbReference>
<dbReference type="AlphaFoldDB" id="A0A1Y5F7Z9"/>
<proteinExistence type="predicted"/>
<keyword evidence="1" id="KW-0812">Transmembrane</keyword>
<evidence type="ECO:0000313" key="4">
    <source>
        <dbReference type="Proteomes" id="UP000196531"/>
    </source>
</evidence>
<evidence type="ECO:0000256" key="1">
    <source>
        <dbReference type="SAM" id="Phobius"/>
    </source>
</evidence>
<sequence length="285" mass="32522">MGISEVEGSFNKFDGAFDFDQKTKKLNNVELVIQTKSIDTDNQKRDAHIRKKDFFHVKKFPQITFKSTKTYYKLSSPVKLEGLMTLLGVTKPVTFKITYQGMRNDPWDTSKKAIFFKASALVNRKDFGLTWNKSMDTGGFVLGDKVTLNLKVEAFKEGVRPAFSRFYLPTKIIKKSVKAQILSQPIVEVVAPKKAVNVQKVVKQEEVENEAQSIFLNLVVGFVFFVLLIGTAIIIQIKLTKFLERKEFGYRATFIIPNLTVMIFIYIVAIQLAPYMGYGPHPWLK</sequence>
<dbReference type="InterPro" id="IPR036761">
    <property type="entry name" value="TTHA0802/YceI-like_sf"/>
</dbReference>
<feature type="transmembrane region" description="Helical" evidence="1">
    <location>
        <begin position="255"/>
        <end position="276"/>
    </location>
</feature>
<dbReference type="SMART" id="SM00867">
    <property type="entry name" value="YceI"/>
    <property type="match status" value="1"/>
</dbReference>
<organism evidence="3 4">
    <name type="scientific">Halobacteriovorax marinus</name>
    <dbReference type="NCBI Taxonomy" id="97084"/>
    <lineage>
        <taxon>Bacteria</taxon>
        <taxon>Pseudomonadati</taxon>
        <taxon>Bdellovibrionota</taxon>
        <taxon>Bacteriovoracia</taxon>
        <taxon>Bacteriovoracales</taxon>
        <taxon>Halobacteriovoraceae</taxon>
        <taxon>Halobacteriovorax</taxon>
    </lineage>
</organism>